<keyword evidence="6 10" id="KW-1133">Transmembrane helix</keyword>
<name>A0A918XMW8_9PROT</name>
<keyword evidence="2" id="KW-1003">Cell membrane</keyword>
<evidence type="ECO:0000256" key="1">
    <source>
        <dbReference type="ARBA" id="ARBA00004651"/>
    </source>
</evidence>
<dbReference type="InterPro" id="IPR002586">
    <property type="entry name" value="CobQ/CobB/MinD/ParA_Nub-bd_dom"/>
</dbReference>
<feature type="domain" description="Tyrosine-protein kinase G-rich" evidence="13">
    <location>
        <begin position="429"/>
        <end position="501"/>
    </location>
</feature>
<dbReference type="CDD" id="cd05387">
    <property type="entry name" value="BY-kinase"/>
    <property type="match status" value="1"/>
</dbReference>
<evidence type="ECO:0000256" key="2">
    <source>
        <dbReference type="ARBA" id="ARBA00022475"/>
    </source>
</evidence>
<evidence type="ECO:0000256" key="3">
    <source>
        <dbReference type="ARBA" id="ARBA00022692"/>
    </source>
</evidence>
<dbReference type="Pfam" id="PF01656">
    <property type="entry name" value="CbiA"/>
    <property type="match status" value="1"/>
</dbReference>
<evidence type="ECO:0000256" key="9">
    <source>
        <dbReference type="SAM" id="MobiDB-lite"/>
    </source>
</evidence>
<keyword evidence="14" id="KW-0418">Kinase</keyword>
<comment type="caution">
    <text evidence="14">The sequence shown here is derived from an EMBL/GenBank/DDBJ whole genome shotgun (WGS) entry which is preliminary data.</text>
</comment>
<dbReference type="InterPro" id="IPR005702">
    <property type="entry name" value="Wzc-like_C"/>
</dbReference>
<dbReference type="SUPFAM" id="SSF52540">
    <property type="entry name" value="P-loop containing nucleoside triphosphate hydrolases"/>
    <property type="match status" value="1"/>
</dbReference>
<keyword evidence="15" id="KW-1185">Reference proteome</keyword>
<dbReference type="Pfam" id="PF13807">
    <property type="entry name" value="GNVR"/>
    <property type="match status" value="1"/>
</dbReference>
<dbReference type="NCBIfam" id="TIGR01007">
    <property type="entry name" value="eps_fam"/>
    <property type="match status" value="1"/>
</dbReference>
<dbReference type="PANTHER" id="PTHR32309:SF13">
    <property type="entry name" value="FERRIC ENTEROBACTIN TRANSPORT PROTEIN FEPE"/>
    <property type="match status" value="1"/>
</dbReference>
<dbReference type="InterPro" id="IPR027417">
    <property type="entry name" value="P-loop_NTPase"/>
</dbReference>
<feature type="domain" description="CobQ/CobB/MinD/ParA nucleotide binding" evidence="11">
    <location>
        <begin position="576"/>
        <end position="755"/>
    </location>
</feature>
<evidence type="ECO:0000259" key="12">
    <source>
        <dbReference type="Pfam" id="PF02706"/>
    </source>
</evidence>
<dbReference type="InterPro" id="IPR032807">
    <property type="entry name" value="GNVR"/>
</dbReference>
<dbReference type="GO" id="GO:0004713">
    <property type="term" value="F:protein tyrosine kinase activity"/>
    <property type="evidence" value="ECO:0007669"/>
    <property type="project" value="UniProtKB-KW"/>
</dbReference>
<evidence type="ECO:0000313" key="14">
    <source>
        <dbReference type="EMBL" id="GHD40362.1"/>
    </source>
</evidence>
<keyword evidence="5" id="KW-0067">ATP-binding</keyword>
<dbReference type="Gene3D" id="3.40.50.300">
    <property type="entry name" value="P-loop containing nucleotide triphosphate hydrolases"/>
    <property type="match status" value="1"/>
</dbReference>
<evidence type="ECO:0000256" key="6">
    <source>
        <dbReference type="ARBA" id="ARBA00022989"/>
    </source>
</evidence>
<feature type="transmembrane region" description="Helical" evidence="10">
    <location>
        <begin position="482"/>
        <end position="506"/>
    </location>
</feature>
<dbReference type="Pfam" id="PF02706">
    <property type="entry name" value="Wzz"/>
    <property type="match status" value="1"/>
</dbReference>
<accession>A0A918XMW8</accession>
<reference evidence="14" key="1">
    <citation type="journal article" date="2014" name="Int. J. Syst. Evol. Microbiol.">
        <title>Complete genome sequence of Corynebacterium casei LMG S-19264T (=DSM 44701T), isolated from a smear-ripened cheese.</title>
        <authorList>
            <consortium name="US DOE Joint Genome Institute (JGI-PGF)"/>
            <person name="Walter F."/>
            <person name="Albersmeier A."/>
            <person name="Kalinowski J."/>
            <person name="Ruckert C."/>
        </authorList>
    </citation>
    <scope>NUCLEOTIDE SEQUENCE</scope>
    <source>
        <strain evidence="14">KCTC 42651</strain>
    </source>
</reference>
<proteinExistence type="predicted"/>
<dbReference type="Proteomes" id="UP000630353">
    <property type="component" value="Unassembled WGS sequence"/>
</dbReference>
<evidence type="ECO:0000256" key="5">
    <source>
        <dbReference type="ARBA" id="ARBA00022840"/>
    </source>
</evidence>
<gene>
    <name evidence="14" type="ORF">GCM10017083_03560</name>
</gene>
<evidence type="ECO:0000256" key="7">
    <source>
        <dbReference type="ARBA" id="ARBA00023136"/>
    </source>
</evidence>
<evidence type="ECO:0000256" key="10">
    <source>
        <dbReference type="SAM" id="Phobius"/>
    </source>
</evidence>
<dbReference type="InterPro" id="IPR003856">
    <property type="entry name" value="LPS_length_determ_N"/>
</dbReference>
<dbReference type="PANTHER" id="PTHR32309">
    <property type="entry name" value="TYROSINE-PROTEIN KINASE"/>
    <property type="match status" value="1"/>
</dbReference>
<dbReference type="RefSeq" id="WP_189987190.1">
    <property type="nucleotide sequence ID" value="NZ_BMZS01000001.1"/>
</dbReference>
<feature type="region of interest" description="Disordered" evidence="9">
    <location>
        <begin position="1"/>
        <end position="23"/>
    </location>
</feature>
<keyword evidence="7 10" id="KW-0472">Membrane</keyword>
<dbReference type="EMBL" id="BMZS01000001">
    <property type="protein sequence ID" value="GHD40362.1"/>
    <property type="molecule type" value="Genomic_DNA"/>
</dbReference>
<dbReference type="AlphaFoldDB" id="A0A918XMW8"/>
<keyword evidence="3 10" id="KW-0812">Transmembrane</keyword>
<evidence type="ECO:0000259" key="11">
    <source>
        <dbReference type="Pfam" id="PF01656"/>
    </source>
</evidence>
<keyword evidence="14" id="KW-0829">Tyrosine-protein kinase</keyword>
<organism evidence="14 15">
    <name type="scientific">Thalassobaculum fulvum</name>
    <dbReference type="NCBI Taxonomy" id="1633335"/>
    <lineage>
        <taxon>Bacteria</taxon>
        <taxon>Pseudomonadati</taxon>
        <taxon>Pseudomonadota</taxon>
        <taxon>Alphaproteobacteria</taxon>
        <taxon>Rhodospirillales</taxon>
        <taxon>Thalassobaculaceae</taxon>
        <taxon>Thalassobaculum</taxon>
    </lineage>
</organism>
<evidence type="ECO:0000256" key="4">
    <source>
        <dbReference type="ARBA" id="ARBA00022741"/>
    </source>
</evidence>
<feature type="coiled-coil region" evidence="8">
    <location>
        <begin position="257"/>
        <end position="313"/>
    </location>
</feature>
<dbReference type="GO" id="GO:0005524">
    <property type="term" value="F:ATP binding"/>
    <property type="evidence" value="ECO:0007669"/>
    <property type="project" value="UniProtKB-KW"/>
</dbReference>
<evidence type="ECO:0000256" key="8">
    <source>
        <dbReference type="SAM" id="Coils"/>
    </source>
</evidence>
<reference evidence="14" key="2">
    <citation type="submission" date="2020-09" db="EMBL/GenBank/DDBJ databases">
        <authorList>
            <person name="Sun Q."/>
            <person name="Kim S."/>
        </authorList>
    </citation>
    <scope>NUCLEOTIDE SEQUENCE</scope>
    <source>
        <strain evidence="14">KCTC 42651</strain>
    </source>
</reference>
<dbReference type="GO" id="GO:0005886">
    <property type="term" value="C:plasma membrane"/>
    <property type="evidence" value="ECO:0007669"/>
    <property type="project" value="UniProtKB-SubCell"/>
</dbReference>
<feature type="domain" description="Polysaccharide chain length determinant N-terminal" evidence="12">
    <location>
        <begin position="34"/>
        <end position="122"/>
    </location>
</feature>
<protein>
    <submittedName>
        <fullName evidence="14">Protein-tyrosine kinase</fullName>
    </submittedName>
</protein>
<feature type="coiled-coil region" evidence="8">
    <location>
        <begin position="367"/>
        <end position="433"/>
    </location>
</feature>
<keyword evidence="4" id="KW-0547">Nucleotide-binding</keyword>
<dbReference type="InterPro" id="IPR050445">
    <property type="entry name" value="Bact_polysacc_biosynth/exp"/>
</dbReference>
<evidence type="ECO:0000259" key="13">
    <source>
        <dbReference type="Pfam" id="PF13807"/>
    </source>
</evidence>
<evidence type="ECO:0000313" key="15">
    <source>
        <dbReference type="Proteomes" id="UP000630353"/>
    </source>
</evidence>
<feature type="transmembrane region" description="Helical" evidence="10">
    <location>
        <begin position="48"/>
        <end position="66"/>
    </location>
</feature>
<comment type="subcellular location">
    <subcellularLocation>
        <location evidence="1">Cell membrane</location>
        <topology evidence="1">Multi-pass membrane protein</topology>
    </subcellularLocation>
</comment>
<keyword evidence="14" id="KW-0808">Transferase</keyword>
<sequence>MSNVTAFPRRQQDTAETGGARGPAPVFMTTETYDVWWLISILRRRTKLLLAVLTVIPILTALYVSALPKQYSASSRLLIEAQRERVLGIEAVLPAIAGDNNTVQTEAEYIASREIAIRTVKALGLMDDPEFNRELDAEARLHWAERWLRTLPEEFAVYLEPAVRWLVESGDAASGGQGEIQPGPIPDTLALVTDEFLDRLTVEASRFARVITIRFRSTSPETARQVANGVADNYLRDIRERREQALRRASLFLTDRVSGLRQSVIDAERKLEQFRRDQGLVETGGATLLLQQITHLNEQLIAAETARAETEARYSQVRALASDDGGLESLDAALRSQVVTQLRTQEALLGRRIAELQSQFQPRYPELVKARQELEDLRRLIRAEVERIAQSLRNEVQIARVREINLNAAIRRLQEKLEDQTDAEVTLRSLESEVEASRDLYELVLGRLKATDVQDESANAPEARIISRAVTPQNAVSPRRGVAVLASVLGAMVIGCFLVLVIEFAIRGFKTPQQLELATGLPVLAQIPLNADVKHTLPMHRLVVERPGSSITQAIRRLRTTITLSLGETEASQVVLVTSTISGEGKSSVVEGLATLSAQAGRRVLVIDADMQNPTLHTRFGLSNVVGLSEVLSGTVASDDGIEFDPGTGIYFMSRGHSVPNPDDLLGSDAMEALMRTARRQFDLVIVDTAPVSSVGDALIVTPRVDGVLFVVEWERTHREMVIQSLRDIYEIGENVLGLVLSKVDVRIQSFDSGTEYYYYAQEDRRQEST</sequence>
<keyword evidence="8" id="KW-0175">Coiled coil</keyword>